<protein>
    <submittedName>
        <fullName evidence="1">Amidase signature enzyme</fullName>
    </submittedName>
</protein>
<dbReference type="AlphaFoldDB" id="A0A2P6TM63"/>
<organism evidence="1 2">
    <name type="scientific">Chlorella sorokiniana</name>
    <name type="common">Freshwater green alga</name>
    <dbReference type="NCBI Taxonomy" id="3076"/>
    <lineage>
        <taxon>Eukaryota</taxon>
        <taxon>Viridiplantae</taxon>
        <taxon>Chlorophyta</taxon>
        <taxon>core chlorophytes</taxon>
        <taxon>Trebouxiophyceae</taxon>
        <taxon>Chlorellales</taxon>
        <taxon>Chlorellaceae</taxon>
        <taxon>Chlorella clade</taxon>
        <taxon>Chlorella</taxon>
    </lineage>
</organism>
<dbReference type="InterPro" id="IPR032710">
    <property type="entry name" value="NTF2-like_dom_sf"/>
</dbReference>
<accession>A0A2P6TM63</accession>
<name>A0A2P6TM63_CHLSO</name>
<dbReference type="OrthoDB" id="199820at2759"/>
<reference evidence="1 2" key="1">
    <citation type="journal article" date="2018" name="Plant J.">
        <title>Genome sequences of Chlorella sorokiniana UTEX 1602 and Micractinium conductrix SAG 241.80: implications to maltose excretion by a green alga.</title>
        <authorList>
            <person name="Arriola M.B."/>
            <person name="Velmurugan N."/>
            <person name="Zhang Y."/>
            <person name="Plunkett M.H."/>
            <person name="Hondzo H."/>
            <person name="Barney B.M."/>
        </authorList>
    </citation>
    <scope>NUCLEOTIDE SEQUENCE [LARGE SCALE GENOMIC DNA]</scope>
    <source>
        <strain evidence="2">UTEX 1602</strain>
    </source>
</reference>
<dbReference type="Gene3D" id="3.10.450.50">
    <property type="match status" value="1"/>
</dbReference>
<keyword evidence="2" id="KW-1185">Reference proteome</keyword>
<gene>
    <name evidence="1" type="ORF">C2E21_6037</name>
</gene>
<dbReference type="EMBL" id="LHPG02000011">
    <property type="protein sequence ID" value="PRW45426.1"/>
    <property type="molecule type" value="Genomic_DNA"/>
</dbReference>
<dbReference type="SUPFAM" id="SSF54427">
    <property type="entry name" value="NTF2-like"/>
    <property type="match status" value="1"/>
</dbReference>
<evidence type="ECO:0000313" key="1">
    <source>
        <dbReference type="EMBL" id="PRW45426.1"/>
    </source>
</evidence>
<evidence type="ECO:0000313" key="2">
    <source>
        <dbReference type="Proteomes" id="UP000239899"/>
    </source>
</evidence>
<comment type="caution">
    <text evidence="1">The sequence shown here is derived from an EMBL/GenBank/DDBJ whole genome shotgun (WGS) entry which is preliminary data.</text>
</comment>
<proteinExistence type="predicted"/>
<dbReference type="Proteomes" id="UP000239899">
    <property type="component" value="Unassembled WGS sequence"/>
</dbReference>
<sequence>MQAALTPAAALSHPGAARRPAAAGRSAVVAATSRRACRVVAAATTEAPAAAAKPPPVQPAVLPGTPAPGAAFPFTAEQLIEKAKQVHATDTGIQDDSVLAPDFRFEFPIVKLSREEYLKTVRGFTFKQGIPNLSSNAYDFRVDPFEPNRVWFTIRTTGTHTGPFKFGRATYDATGATIQGPPECCSYTFNEKGQVTSFTGGYVMDNRVGNTDGLGAAFGILSACGVKIPKPNSLQWEIALKLNQALTSIDRLFNKQ</sequence>